<organism evidence="1 2">
    <name type="scientific">Colwellia psychrerythraea (strain 34H / ATCC BAA-681)</name>
    <name type="common">Vibrio psychroerythus</name>
    <dbReference type="NCBI Taxonomy" id="167879"/>
    <lineage>
        <taxon>Bacteria</taxon>
        <taxon>Pseudomonadati</taxon>
        <taxon>Pseudomonadota</taxon>
        <taxon>Gammaproteobacteria</taxon>
        <taxon>Alteromonadales</taxon>
        <taxon>Colwelliaceae</taxon>
        <taxon>Colwellia</taxon>
    </lineage>
</organism>
<gene>
    <name evidence="1" type="ordered locus">CPS_0836</name>
</gene>
<proteinExistence type="predicted"/>
<dbReference type="HOGENOM" id="CLU_3342561_0_0_6"/>
<dbReference type="KEGG" id="cps:CPS_0836"/>
<dbReference type="EMBL" id="CP000083">
    <property type="protein sequence ID" value="AAZ27493.1"/>
    <property type="molecule type" value="Genomic_DNA"/>
</dbReference>
<dbReference type="AlphaFoldDB" id="Q488D0"/>
<protein>
    <submittedName>
        <fullName evidence="1">Uncharacterized protein</fullName>
    </submittedName>
</protein>
<accession>Q488D0</accession>
<name>Q488D0_COLP3</name>
<dbReference type="Proteomes" id="UP000000547">
    <property type="component" value="Chromosome"/>
</dbReference>
<reference evidence="1" key="1">
    <citation type="journal article" date="2005" name="Proc. Natl. Acad. Sci. U.S.A.">
        <title>The psychrophilic lifestyle as revealed by the genome sequence of Colwellia psychrerythraea 34H through genomic and proteomic analyses.</title>
        <authorList>
            <person name="Methe B.A."/>
            <person name="Nelson K.E."/>
            <person name="Deming J.W."/>
            <person name="Momen B."/>
            <person name="Melamud E."/>
            <person name="Zhang X."/>
            <person name="Moult J."/>
            <person name="Madupu R."/>
            <person name="Nelson W.C."/>
            <person name="Dodson R.J."/>
            <person name="Brinkac L.M."/>
            <person name="Daugherty S.C."/>
            <person name="Durkin A.S."/>
            <person name="DeBoy R.T."/>
            <person name="Kolonay J.F."/>
            <person name="Sullivan S.A."/>
            <person name="Zhou L."/>
            <person name="Davidsen T.M."/>
            <person name="Wu M."/>
            <person name="Huston A.L."/>
            <person name="Lewis M."/>
            <person name="Weaver B."/>
            <person name="Weidman J.F."/>
            <person name="Khouri H."/>
            <person name="Utterback T.R."/>
            <person name="Feldblyum T.V."/>
            <person name="Fraser C.M."/>
        </authorList>
    </citation>
    <scope>NUCLEOTIDE SEQUENCE [LARGE SCALE GENOMIC DNA]</scope>
    <source>
        <strain evidence="1">34H</strain>
    </source>
</reference>
<evidence type="ECO:0000313" key="1">
    <source>
        <dbReference type="EMBL" id="AAZ27493.1"/>
    </source>
</evidence>
<evidence type="ECO:0000313" key="2">
    <source>
        <dbReference type="Proteomes" id="UP000000547"/>
    </source>
</evidence>
<sequence>MINYEKKQNFKTNSDDEHCCYQCLDFLAIDAKTANNG</sequence>